<dbReference type="InterPro" id="IPR011519">
    <property type="entry name" value="UnbV_ASPIC"/>
</dbReference>
<evidence type="ECO:0000259" key="3">
    <source>
        <dbReference type="Pfam" id="PF07593"/>
    </source>
</evidence>
<dbReference type="InterPro" id="IPR028994">
    <property type="entry name" value="Integrin_alpha_N"/>
</dbReference>
<dbReference type="PANTHER" id="PTHR16026:SF0">
    <property type="entry name" value="CARTILAGE ACIDIC PROTEIN 1"/>
    <property type="match status" value="1"/>
</dbReference>
<dbReference type="SUPFAM" id="SSF69318">
    <property type="entry name" value="Integrin alpha N-terminal domain"/>
    <property type="match status" value="1"/>
</dbReference>
<sequence precursor="true">MPLLRNVCLIFGANLLLFAVYSEQAARPAPREAGRVQLNEVAAASGITFRHENGASAEKYMFETFGSGVGVIDFDNDGLPDLFFANGADLAHGKPSPGNALYRNLGNGKFEDVTAKAGVAGNGVFATGVTVGDYDNDGYLDIYVTGYGGNQLFHNHGNGTFREVTARAGVGGSGWSSSAAWVDYDRDGYLDLFVGRYLEYDVRKAPYCGYHKPGYRMYCDPQQFDGTPALLYHNNRDGTFTEVSRKAGVANPAGKSLGVAIGDIDGDGWPDIFVANDGVRNFLYRNKGNGTFDDITYGAGVGFDMNGKALAGMGTEIVDLDGDGLPDIFFTAFSGQYNPLFRNLGKLLFEDITVKAGLPSSVKTLGFGAKVFDFDNDGYPDIYVTNGHVTDNVALYDPQLSYRESDLLYRNLGGGHFREVSAESGPTFHIKHVGRGLAVADFDNDGDLDIVVSDSGGSPLLLRNDGGNRNHWIALRARGRESNWFGIGAKVRVTSGDRTQLREVNPYGSYLSTSDTRLYFGLGSATLARIEIEWPSGKKQAIDSVRAGQILLLDEANAKADARADNGR</sequence>
<feature type="chain" id="PRO_5004163883" evidence="2">
    <location>
        <begin position="26"/>
        <end position="568"/>
    </location>
</feature>
<keyword evidence="1 2" id="KW-0732">Signal</keyword>
<dbReference type="Gene3D" id="2.130.10.130">
    <property type="entry name" value="Integrin alpha, N-terminal"/>
    <property type="match status" value="2"/>
</dbReference>
<feature type="signal peptide" evidence="2">
    <location>
        <begin position="1"/>
        <end position="25"/>
    </location>
</feature>
<dbReference type="InterPro" id="IPR013517">
    <property type="entry name" value="FG-GAP"/>
</dbReference>
<dbReference type="EMBL" id="CP000473">
    <property type="protein sequence ID" value="ABJ82954.1"/>
    <property type="molecule type" value="Genomic_DNA"/>
</dbReference>
<feature type="domain" description="ASPIC/UnbV" evidence="3">
    <location>
        <begin position="486"/>
        <end position="551"/>
    </location>
</feature>
<dbReference type="OrthoDB" id="102919at2"/>
<organism evidence="4">
    <name type="scientific">Solibacter usitatus (strain Ellin6076)</name>
    <dbReference type="NCBI Taxonomy" id="234267"/>
    <lineage>
        <taxon>Bacteria</taxon>
        <taxon>Pseudomonadati</taxon>
        <taxon>Acidobacteriota</taxon>
        <taxon>Terriglobia</taxon>
        <taxon>Bryobacterales</taxon>
        <taxon>Solibacteraceae</taxon>
        <taxon>Candidatus Solibacter</taxon>
    </lineage>
</organism>
<dbReference type="eggNOG" id="COG3118">
    <property type="taxonomic scope" value="Bacteria"/>
</dbReference>
<protein>
    <submittedName>
        <fullName evidence="4">ASPIC/UnbV domain protein</fullName>
    </submittedName>
</protein>
<dbReference type="AlphaFoldDB" id="Q026V9"/>
<reference evidence="4" key="1">
    <citation type="submission" date="2006-10" db="EMBL/GenBank/DDBJ databases">
        <title>Complete sequence of Solibacter usitatus Ellin6076.</title>
        <authorList>
            <consortium name="US DOE Joint Genome Institute"/>
            <person name="Copeland A."/>
            <person name="Lucas S."/>
            <person name="Lapidus A."/>
            <person name="Barry K."/>
            <person name="Detter J.C."/>
            <person name="Glavina del Rio T."/>
            <person name="Hammon N."/>
            <person name="Israni S."/>
            <person name="Dalin E."/>
            <person name="Tice H."/>
            <person name="Pitluck S."/>
            <person name="Thompson L.S."/>
            <person name="Brettin T."/>
            <person name="Bruce D."/>
            <person name="Han C."/>
            <person name="Tapia R."/>
            <person name="Gilna P."/>
            <person name="Schmutz J."/>
            <person name="Larimer F."/>
            <person name="Land M."/>
            <person name="Hauser L."/>
            <person name="Kyrpides N."/>
            <person name="Mikhailova N."/>
            <person name="Janssen P.H."/>
            <person name="Kuske C.R."/>
            <person name="Richardson P."/>
        </authorList>
    </citation>
    <scope>NUCLEOTIDE SEQUENCE</scope>
    <source>
        <strain evidence="4">Ellin6076</strain>
    </source>
</reference>
<dbReference type="KEGG" id="sus:Acid_1964"/>
<gene>
    <name evidence="4" type="ordered locus">Acid_1964</name>
</gene>
<proteinExistence type="predicted"/>
<dbReference type="Pfam" id="PF13517">
    <property type="entry name" value="FG-GAP_3"/>
    <property type="match status" value="3"/>
</dbReference>
<dbReference type="InterPro" id="IPR027039">
    <property type="entry name" value="Crtac1"/>
</dbReference>
<evidence type="ECO:0000256" key="2">
    <source>
        <dbReference type="SAM" id="SignalP"/>
    </source>
</evidence>
<accession>Q026V9</accession>
<name>Q026V9_SOLUE</name>
<dbReference type="Pfam" id="PF07593">
    <property type="entry name" value="UnbV_ASPIC"/>
    <property type="match status" value="1"/>
</dbReference>
<evidence type="ECO:0000256" key="1">
    <source>
        <dbReference type="ARBA" id="ARBA00022729"/>
    </source>
</evidence>
<dbReference type="HOGENOM" id="CLU_017657_0_0_0"/>
<dbReference type="PANTHER" id="PTHR16026">
    <property type="entry name" value="CARTILAGE ACIDIC PROTEIN 1"/>
    <property type="match status" value="1"/>
</dbReference>
<dbReference type="STRING" id="234267.Acid_1964"/>
<evidence type="ECO:0000313" key="4">
    <source>
        <dbReference type="EMBL" id="ABJ82954.1"/>
    </source>
</evidence>
<dbReference type="InParanoid" id="Q026V9"/>